<dbReference type="PANTHER" id="PTHR30582:SF2">
    <property type="entry name" value="L,D-TRANSPEPTIDASE YCIB-RELATED"/>
    <property type="match status" value="1"/>
</dbReference>
<comment type="caution">
    <text evidence="10">The sequence shown here is derived from an EMBL/GenBank/DDBJ whole genome shotgun (WGS) entry which is preliminary data.</text>
</comment>
<dbReference type="UniPathway" id="UPA00219"/>
<keyword evidence="8" id="KW-0732">Signal</keyword>
<dbReference type="GO" id="GO:0018104">
    <property type="term" value="P:peptidoglycan-protein cross-linking"/>
    <property type="evidence" value="ECO:0007669"/>
    <property type="project" value="TreeGrafter"/>
</dbReference>
<protein>
    <recommendedName>
        <fullName evidence="9">L,D-TPase catalytic domain-containing protein</fullName>
    </recommendedName>
</protein>
<dbReference type="InterPro" id="IPR005490">
    <property type="entry name" value="LD_TPept_cat_dom"/>
</dbReference>
<evidence type="ECO:0000256" key="6">
    <source>
        <dbReference type="ARBA" id="ARBA00023316"/>
    </source>
</evidence>
<dbReference type="AlphaFoldDB" id="A0A7W6BZ26"/>
<dbReference type="CDD" id="cd16913">
    <property type="entry name" value="YkuD_like"/>
    <property type="match status" value="1"/>
</dbReference>
<reference evidence="10 11" key="1">
    <citation type="submission" date="2020-08" db="EMBL/GenBank/DDBJ databases">
        <title>Genomic Encyclopedia of Type Strains, Phase IV (KMG-IV): sequencing the most valuable type-strain genomes for metagenomic binning, comparative biology and taxonomic classification.</title>
        <authorList>
            <person name="Goeker M."/>
        </authorList>
    </citation>
    <scope>NUCLEOTIDE SEQUENCE [LARGE SCALE GENOMIC DNA]</scope>
    <source>
        <strain evidence="10 11">DSM 27568</strain>
    </source>
</reference>
<dbReference type="SUPFAM" id="SSF141523">
    <property type="entry name" value="L,D-transpeptidase catalytic domain-like"/>
    <property type="match status" value="1"/>
</dbReference>
<dbReference type="Pfam" id="PF03734">
    <property type="entry name" value="YkuD"/>
    <property type="match status" value="1"/>
</dbReference>
<dbReference type="EMBL" id="JACIDY010000005">
    <property type="protein sequence ID" value="MBB3940534.1"/>
    <property type="molecule type" value="Genomic_DNA"/>
</dbReference>
<feature type="active site" description="Proton donor/acceptor" evidence="7">
    <location>
        <position position="156"/>
    </location>
</feature>
<keyword evidence="4 7" id="KW-0133">Cell shape</keyword>
<keyword evidence="5 7" id="KW-0573">Peptidoglycan synthesis</keyword>
<comment type="pathway">
    <text evidence="1 7">Cell wall biogenesis; peptidoglycan biosynthesis.</text>
</comment>
<feature type="domain" description="L,D-TPase catalytic" evidence="9">
    <location>
        <begin position="85"/>
        <end position="193"/>
    </location>
</feature>
<feature type="active site" description="Nucleophile" evidence="7">
    <location>
        <position position="169"/>
    </location>
</feature>
<feature type="chain" id="PRO_5031088673" description="L,D-TPase catalytic domain-containing protein" evidence="8">
    <location>
        <begin position="25"/>
        <end position="198"/>
    </location>
</feature>
<evidence type="ECO:0000256" key="7">
    <source>
        <dbReference type="PROSITE-ProRule" id="PRU01373"/>
    </source>
</evidence>
<keyword evidence="6 7" id="KW-0961">Cell wall biogenesis/degradation</keyword>
<dbReference type="GO" id="GO:0071555">
    <property type="term" value="P:cell wall organization"/>
    <property type="evidence" value="ECO:0007669"/>
    <property type="project" value="UniProtKB-UniRule"/>
</dbReference>
<evidence type="ECO:0000313" key="10">
    <source>
        <dbReference type="EMBL" id="MBB3940534.1"/>
    </source>
</evidence>
<comment type="similarity">
    <text evidence="2">Belongs to the YkuD family.</text>
</comment>
<sequence length="198" mass="21455">MARTVPPALAITGAVMSMTIPVQAAETTVSPPVASRRIIYPAARLPSLRLPNGERQTVRSLLDVRQPMRFGSYVWDDRGVPPGPVWMRVDLSLQTISVFRAGHEIGSAVILYGADRKPTPPGVYPILARARHHRSNLYDAPMPYMLRLTRDGIAIHASNVRAGAATHGCIGVPPEFARLLFAQARRGDRVAIVGAPPA</sequence>
<dbReference type="GO" id="GO:0016740">
    <property type="term" value="F:transferase activity"/>
    <property type="evidence" value="ECO:0007669"/>
    <property type="project" value="UniProtKB-KW"/>
</dbReference>
<feature type="signal peptide" evidence="8">
    <location>
        <begin position="1"/>
        <end position="24"/>
    </location>
</feature>
<accession>A0A7W6BZ26</accession>
<dbReference type="GO" id="GO:0071972">
    <property type="term" value="F:peptidoglycan L,D-transpeptidase activity"/>
    <property type="evidence" value="ECO:0007669"/>
    <property type="project" value="TreeGrafter"/>
</dbReference>
<evidence type="ECO:0000256" key="3">
    <source>
        <dbReference type="ARBA" id="ARBA00022679"/>
    </source>
</evidence>
<evidence type="ECO:0000256" key="1">
    <source>
        <dbReference type="ARBA" id="ARBA00004752"/>
    </source>
</evidence>
<evidence type="ECO:0000259" key="9">
    <source>
        <dbReference type="PROSITE" id="PS52029"/>
    </source>
</evidence>
<dbReference type="PANTHER" id="PTHR30582">
    <property type="entry name" value="L,D-TRANSPEPTIDASE"/>
    <property type="match status" value="1"/>
</dbReference>
<dbReference type="RefSeq" id="WP_183617149.1">
    <property type="nucleotide sequence ID" value="NZ_JACIDY010000005.1"/>
</dbReference>
<dbReference type="Proteomes" id="UP000561459">
    <property type="component" value="Unassembled WGS sequence"/>
</dbReference>
<evidence type="ECO:0000256" key="8">
    <source>
        <dbReference type="SAM" id="SignalP"/>
    </source>
</evidence>
<organism evidence="10 11">
    <name type="scientific">Novosphingobium fluoreni</name>
    <dbReference type="NCBI Taxonomy" id="1391222"/>
    <lineage>
        <taxon>Bacteria</taxon>
        <taxon>Pseudomonadati</taxon>
        <taxon>Pseudomonadota</taxon>
        <taxon>Alphaproteobacteria</taxon>
        <taxon>Sphingomonadales</taxon>
        <taxon>Sphingomonadaceae</taxon>
        <taxon>Novosphingobium</taxon>
    </lineage>
</organism>
<evidence type="ECO:0000313" key="11">
    <source>
        <dbReference type="Proteomes" id="UP000561459"/>
    </source>
</evidence>
<dbReference type="Gene3D" id="2.40.440.10">
    <property type="entry name" value="L,D-transpeptidase catalytic domain-like"/>
    <property type="match status" value="1"/>
</dbReference>
<gene>
    <name evidence="10" type="ORF">GGR39_002191</name>
</gene>
<dbReference type="InterPro" id="IPR038063">
    <property type="entry name" value="Transpep_catalytic_dom"/>
</dbReference>
<evidence type="ECO:0000256" key="4">
    <source>
        <dbReference type="ARBA" id="ARBA00022960"/>
    </source>
</evidence>
<evidence type="ECO:0000256" key="2">
    <source>
        <dbReference type="ARBA" id="ARBA00005992"/>
    </source>
</evidence>
<dbReference type="GO" id="GO:0008360">
    <property type="term" value="P:regulation of cell shape"/>
    <property type="evidence" value="ECO:0007669"/>
    <property type="project" value="UniProtKB-UniRule"/>
</dbReference>
<dbReference type="PROSITE" id="PS52029">
    <property type="entry name" value="LD_TPASE"/>
    <property type="match status" value="1"/>
</dbReference>
<proteinExistence type="inferred from homology"/>
<keyword evidence="3" id="KW-0808">Transferase</keyword>
<name>A0A7W6BZ26_9SPHN</name>
<dbReference type="GO" id="GO:0005576">
    <property type="term" value="C:extracellular region"/>
    <property type="evidence" value="ECO:0007669"/>
    <property type="project" value="TreeGrafter"/>
</dbReference>
<evidence type="ECO:0000256" key="5">
    <source>
        <dbReference type="ARBA" id="ARBA00022984"/>
    </source>
</evidence>
<keyword evidence="11" id="KW-1185">Reference proteome</keyword>
<dbReference type="InterPro" id="IPR050979">
    <property type="entry name" value="LD-transpeptidase"/>
</dbReference>